<organism evidence="2 3">
    <name type="scientific">Polarella glacialis</name>
    <name type="common">Dinoflagellate</name>
    <dbReference type="NCBI Taxonomy" id="89957"/>
    <lineage>
        <taxon>Eukaryota</taxon>
        <taxon>Sar</taxon>
        <taxon>Alveolata</taxon>
        <taxon>Dinophyceae</taxon>
        <taxon>Suessiales</taxon>
        <taxon>Suessiaceae</taxon>
        <taxon>Polarella</taxon>
    </lineage>
</organism>
<accession>A0A813J4K1</accession>
<evidence type="ECO:0000313" key="2">
    <source>
        <dbReference type="EMBL" id="CAE8667883.1"/>
    </source>
</evidence>
<evidence type="ECO:0000313" key="3">
    <source>
        <dbReference type="Proteomes" id="UP000626109"/>
    </source>
</evidence>
<feature type="transmembrane region" description="Helical" evidence="1">
    <location>
        <begin position="30"/>
        <end position="49"/>
    </location>
</feature>
<dbReference type="AlphaFoldDB" id="A0A813J4K1"/>
<sequence>MSKMPLIMTPTPLPAPPGLQEEVKVDLFPWSAKFALVCAVVTVGVMWVVSSTVDGPIRWTEVDPEAAYHCRSAV</sequence>
<keyword evidence="1" id="KW-1133">Transmembrane helix</keyword>
<name>A0A813J4K1_POLGL</name>
<dbReference type="Proteomes" id="UP000626109">
    <property type="component" value="Unassembled WGS sequence"/>
</dbReference>
<comment type="caution">
    <text evidence="2">The sequence shown here is derived from an EMBL/GenBank/DDBJ whole genome shotgun (WGS) entry which is preliminary data.</text>
</comment>
<dbReference type="EMBL" id="CAJNNW010021416">
    <property type="protein sequence ID" value="CAE8667883.1"/>
    <property type="molecule type" value="Genomic_DNA"/>
</dbReference>
<gene>
    <name evidence="2" type="ORF">PGLA2088_LOCUS16736</name>
</gene>
<keyword evidence="1" id="KW-0812">Transmembrane</keyword>
<feature type="non-terminal residue" evidence="2">
    <location>
        <position position="74"/>
    </location>
</feature>
<proteinExistence type="predicted"/>
<keyword evidence="1" id="KW-0472">Membrane</keyword>
<protein>
    <submittedName>
        <fullName evidence="2">Uncharacterized protein</fullName>
    </submittedName>
</protein>
<evidence type="ECO:0000256" key="1">
    <source>
        <dbReference type="SAM" id="Phobius"/>
    </source>
</evidence>
<reference evidence="2" key="1">
    <citation type="submission" date="2021-02" db="EMBL/GenBank/DDBJ databases">
        <authorList>
            <person name="Dougan E. K."/>
            <person name="Rhodes N."/>
            <person name="Thang M."/>
            <person name="Chan C."/>
        </authorList>
    </citation>
    <scope>NUCLEOTIDE SEQUENCE</scope>
</reference>